<dbReference type="Proteomes" id="UP000286791">
    <property type="component" value="Unassembled WGS sequence"/>
</dbReference>
<dbReference type="EMBL" id="PRCE01000124">
    <property type="protein sequence ID" value="RTJ97469.1"/>
    <property type="molecule type" value="Genomic_DNA"/>
</dbReference>
<comment type="caution">
    <text evidence="3">The sequence shown here is derived from an EMBL/GenBank/DDBJ whole genome shotgun (WGS) entry which is preliminary data.</text>
</comment>
<organism evidence="3 4">
    <name type="scientific">Campylobacter jejuni</name>
    <dbReference type="NCBI Taxonomy" id="197"/>
    <lineage>
        <taxon>Bacteria</taxon>
        <taxon>Pseudomonadati</taxon>
        <taxon>Campylobacterota</taxon>
        <taxon>Epsilonproteobacteria</taxon>
        <taxon>Campylobacterales</taxon>
        <taxon>Campylobacteraceae</taxon>
        <taxon>Campylobacter</taxon>
    </lineage>
</organism>
<accession>A0A431EXJ8</accession>
<feature type="region of interest" description="Disordered" evidence="2">
    <location>
        <begin position="1"/>
        <end position="24"/>
    </location>
</feature>
<evidence type="ECO:0000256" key="1">
    <source>
        <dbReference type="SAM" id="Coils"/>
    </source>
</evidence>
<dbReference type="RefSeq" id="WP_002823871.1">
    <property type="nucleotide sequence ID" value="NZ_PRAW01000032.1"/>
</dbReference>
<proteinExistence type="predicted"/>
<feature type="coiled-coil region" evidence="1">
    <location>
        <begin position="208"/>
        <end position="281"/>
    </location>
</feature>
<evidence type="ECO:0000313" key="4">
    <source>
        <dbReference type="Proteomes" id="UP000286791"/>
    </source>
</evidence>
<name>A0A431EXJ8_CAMJU</name>
<sequence>MSKVATAHCNPKKQPALNHNDRTNDNAKTITKELTHLNEYSCTSDEVRKNIERLYKKAYENFYKYCENKNGLAKSGKPKGLQNFTKKEKCYHEFIYEIGENTTMEQCQELTQKIAELTGFTPLQVVIHRDEVSENAKGEKQTHYHAHAVFFTLDNNGLQLARREASLNKANLSKIQTLTAQSLKMERGANRYENNEKQPQYIQDYKTYAQFKEQEKALLQRIQEQEHKLTQMALELKKKEKEIQDKAKELKSKENELQAKIEQHQKHIQNLELGHERALKELTQEFEKRLSLWKNILTFGKYNAKVREDYQLTKNAFLISTNESKKEANKELEYLKFEYHKVKDDRDNLRTLFETHKTNNERLETRLKEIGRWCEKNLSVEQLKEIFPLKAERIEKELKYQRAFENSFEQTKTKRNDRGLGFSR</sequence>
<evidence type="ECO:0000256" key="2">
    <source>
        <dbReference type="SAM" id="MobiDB-lite"/>
    </source>
</evidence>
<gene>
    <name evidence="3" type="ORF">C3H48_08990</name>
</gene>
<keyword evidence="1" id="KW-0175">Coiled coil</keyword>
<protein>
    <submittedName>
        <fullName evidence="3">Mobilization protein</fullName>
    </submittedName>
</protein>
<reference evidence="3 4" key="1">
    <citation type="journal article" date="2019" name="Appl. Environ. Microbiol.">
        <title>Population genetics and characterization of Campylobacter jejuni isolates in western jackdaws and game birds in Finland.</title>
        <authorList>
            <person name="Kovanen S."/>
            <person name="Rossi M."/>
            <person name="Pohja-Mykra M."/>
            <person name="Nieminen T."/>
            <person name="Raunio-Saarnisto M."/>
            <person name="Sauvala M."/>
            <person name="Fredriksson-Ahomaa M."/>
            <person name="Hanninen M.L."/>
            <person name="Kivisto R."/>
        </authorList>
    </citation>
    <scope>NUCLEOTIDE SEQUENCE [LARGE SCALE GENOMIC DNA]</scope>
    <source>
        <strain evidence="3 4">CB304</strain>
    </source>
</reference>
<dbReference type="AlphaFoldDB" id="A0A431EXJ8"/>
<evidence type="ECO:0000313" key="3">
    <source>
        <dbReference type="EMBL" id="RTJ97469.1"/>
    </source>
</evidence>